<accession>A0A229S022</accession>
<dbReference type="Proteomes" id="UP000215223">
    <property type="component" value="Unassembled WGS sequence"/>
</dbReference>
<dbReference type="SUPFAM" id="SSF54909">
    <property type="entry name" value="Dimeric alpha+beta barrel"/>
    <property type="match status" value="1"/>
</dbReference>
<dbReference type="Gene3D" id="3.30.70.1060">
    <property type="entry name" value="Dimeric alpha+beta barrel"/>
    <property type="match status" value="1"/>
</dbReference>
<dbReference type="AlphaFoldDB" id="A0A229S022"/>
<comment type="caution">
    <text evidence="3">The sequence shown here is derived from an EMBL/GenBank/DDBJ whole genome shotgun (WGS) entry which is preliminary data.</text>
</comment>
<name>A0A229S022_9PSEU</name>
<dbReference type="PANTHER" id="PTHR35174:SF3">
    <property type="entry name" value="BLL7171 PROTEIN"/>
    <property type="match status" value="1"/>
</dbReference>
<evidence type="ECO:0000256" key="1">
    <source>
        <dbReference type="ARBA" id="ARBA00007689"/>
    </source>
</evidence>
<proteinExistence type="inferred from homology"/>
<dbReference type="Pfam" id="PF03795">
    <property type="entry name" value="YCII"/>
    <property type="match status" value="1"/>
</dbReference>
<evidence type="ECO:0000313" key="3">
    <source>
        <dbReference type="EMBL" id="OXM52277.1"/>
    </source>
</evidence>
<dbReference type="OrthoDB" id="668782at2"/>
<dbReference type="PANTHER" id="PTHR35174">
    <property type="entry name" value="BLL7171 PROTEIN-RELATED"/>
    <property type="match status" value="1"/>
</dbReference>
<sequence>MRYLLLICGTPYPGADDSDVPLDEKTQAWVDEMTARGVRLSGSRLRSAATATTVRHRDGDLLVSDGPFAETKEQILGYDLIDCADLDEAIEVAAKHPVTKFATIEIRPIWPTP</sequence>
<gene>
    <name evidence="3" type="ORF">CFP71_23650</name>
</gene>
<dbReference type="EMBL" id="NMQT01000087">
    <property type="protein sequence ID" value="OXM52277.1"/>
    <property type="molecule type" value="Genomic_DNA"/>
</dbReference>
<dbReference type="InterPro" id="IPR005545">
    <property type="entry name" value="YCII"/>
</dbReference>
<keyword evidence="4" id="KW-1185">Reference proteome</keyword>
<comment type="similarity">
    <text evidence="1">Belongs to the YciI family.</text>
</comment>
<dbReference type="InterPro" id="IPR011008">
    <property type="entry name" value="Dimeric_a/b-barrel"/>
</dbReference>
<organism evidence="3 4">
    <name type="scientific">Amycolatopsis thailandensis</name>
    <dbReference type="NCBI Taxonomy" id="589330"/>
    <lineage>
        <taxon>Bacteria</taxon>
        <taxon>Bacillati</taxon>
        <taxon>Actinomycetota</taxon>
        <taxon>Actinomycetes</taxon>
        <taxon>Pseudonocardiales</taxon>
        <taxon>Pseudonocardiaceae</taxon>
        <taxon>Amycolatopsis</taxon>
    </lineage>
</organism>
<evidence type="ECO:0000313" key="4">
    <source>
        <dbReference type="Proteomes" id="UP000215223"/>
    </source>
</evidence>
<feature type="domain" description="YCII-related" evidence="2">
    <location>
        <begin position="1"/>
        <end position="111"/>
    </location>
</feature>
<reference evidence="3 4" key="1">
    <citation type="submission" date="2017-07" db="EMBL/GenBank/DDBJ databases">
        <title>Amycolatopsis thailandensis Genome sequencing and assembly.</title>
        <authorList>
            <person name="Kaur N."/>
            <person name="Mayilraj S."/>
        </authorList>
    </citation>
    <scope>NUCLEOTIDE SEQUENCE [LARGE SCALE GENOMIC DNA]</scope>
    <source>
        <strain evidence="3 4">JCM 16380</strain>
    </source>
</reference>
<dbReference type="RefSeq" id="WP_093936138.1">
    <property type="nucleotide sequence ID" value="NZ_JBHUSO010000008.1"/>
</dbReference>
<protein>
    <submittedName>
        <fullName evidence="3">Transcription initiation protein</fullName>
    </submittedName>
</protein>
<evidence type="ECO:0000259" key="2">
    <source>
        <dbReference type="Pfam" id="PF03795"/>
    </source>
</evidence>